<dbReference type="FunFam" id="3.40.50.300:FF:000468">
    <property type="entry name" value="ATP-dependent RNA helicase RhlE"/>
    <property type="match status" value="1"/>
</dbReference>
<dbReference type="CDD" id="cd00268">
    <property type="entry name" value="DEADc"/>
    <property type="match status" value="1"/>
</dbReference>
<gene>
    <name evidence="7" type="primary">rhlE</name>
    <name evidence="13" type="ORF">H744_2c2529</name>
</gene>
<sequence length="496" mass="54383">MSFASLGLCTPILEAVANQGYETPSPIQAQAIPAVLEGRDVMAAAQTGTGKTAGFTLPILERLSKGPIVRANQVRALVLTPTRELAAQVGENVATYSKKLPLSSAVVFGGVKINPQMMRMRKGADVLVATPGRLLDLIGQNAVKFNQLEVLVLDEADRMLDMGFIRDIKKILALLPAKRQNLLFSATFSEEIRELARELTNNPVEISVTPRNSTAKTVQQWIYPTDKKKKPALLTKLIQEKKWHQALVFTRTKHGANRLAKYLEERDITAAAIHGNKSQGARTKALANFKTGEIRILVATDIAARGIDIDQLPQVVNFDLPNVAEDYVHRIGRTGRAGAEGHAVSLVCADEIKELNAIEQLIQQHLERKDVMGFVPTNALPNSLPIKPLKAKKPKKPKKPKEAAESNTEKRTEKRSDNRSNQPKRNSGPRKGNAPKQGDNKPRNADGQQRKRSGNGNGKNSRNSDVKPRGQKPNQRGRKPSSKNVNRSKNTAAQAS</sequence>
<dbReference type="EMBL" id="CP005974">
    <property type="protein sequence ID" value="AJR09185.1"/>
    <property type="molecule type" value="Genomic_DNA"/>
</dbReference>
<dbReference type="PATRIC" id="fig|658445.3.peg.4548"/>
<evidence type="ECO:0000256" key="8">
    <source>
        <dbReference type="PROSITE-ProRule" id="PRU00552"/>
    </source>
</evidence>
<feature type="domain" description="DEAD-box RNA helicase Q" evidence="12">
    <location>
        <begin position="1"/>
        <end position="29"/>
    </location>
</feature>
<comment type="catalytic activity">
    <reaction evidence="6 7">
        <text>ATP + H2O = ADP + phosphate + H(+)</text>
        <dbReference type="Rhea" id="RHEA:13065"/>
        <dbReference type="ChEBI" id="CHEBI:15377"/>
        <dbReference type="ChEBI" id="CHEBI:15378"/>
        <dbReference type="ChEBI" id="CHEBI:30616"/>
        <dbReference type="ChEBI" id="CHEBI:43474"/>
        <dbReference type="ChEBI" id="CHEBI:456216"/>
        <dbReference type="EC" id="3.6.4.13"/>
    </reaction>
</comment>
<dbReference type="GO" id="GO:0042255">
    <property type="term" value="P:ribosome assembly"/>
    <property type="evidence" value="ECO:0007669"/>
    <property type="project" value="InterPro"/>
</dbReference>
<comment type="subcellular location">
    <subcellularLocation>
        <location evidence="7">Cytoplasm</location>
    </subcellularLocation>
</comment>
<dbReference type="GO" id="GO:0005829">
    <property type="term" value="C:cytosol"/>
    <property type="evidence" value="ECO:0007669"/>
    <property type="project" value="TreeGrafter"/>
</dbReference>
<feature type="domain" description="Helicase C-terminal" evidence="11">
    <location>
        <begin position="217"/>
        <end position="377"/>
    </location>
</feature>
<accession>A0A0C5X1I6</accession>
<dbReference type="InterPro" id="IPR011545">
    <property type="entry name" value="DEAD/DEAH_box_helicase_dom"/>
</dbReference>
<dbReference type="PANTHER" id="PTHR47959">
    <property type="entry name" value="ATP-DEPENDENT RNA HELICASE RHLE-RELATED"/>
    <property type="match status" value="1"/>
</dbReference>
<dbReference type="OrthoDB" id="9808889at2"/>
<dbReference type="InterPro" id="IPR000629">
    <property type="entry name" value="RNA-helicase_DEAD-box_CS"/>
</dbReference>
<dbReference type="SMART" id="SM00490">
    <property type="entry name" value="HELICc"/>
    <property type="match status" value="1"/>
</dbReference>
<dbReference type="KEGG" id="pgb:H744_2c2529"/>
<feature type="compositionally biased region" description="Basic and acidic residues" evidence="9">
    <location>
        <begin position="400"/>
        <end position="418"/>
    </location>
</feature>
<feature type="compositionally biased region" description="Polar residues" evidence="9">
    <location>
        <begin position="482"/>
        <end position="496"/>
    </location>
</feature>
<keyword evidence="3 7" id="KW-0378">Hydrolase</keyword>
<evidence type="ECO:0000313" key="13">
    <source>
        <dbReference type="EMBL" id="AJR09185.1"/>
    </source>
</evidence>
<evidence type="ECO:0000256" key="3">
    <source>
        <dbReference type="ARBA" id="ARBA00022801"/>
    </source>
</evidence>
<dbReference type="GO" id="GO:0005524">
    <property type="term" value="F:ATP binding"/>
    <property type="evidence" value="ECO:0007669"/>
    <property type="project" value="UniProtKB-UniRule"/>
</dbReference>
<dbReference type="GO" id="GO:0016887">
    <property type="term" value="F:ATP hydrolysis activity"/>
    <property type="evidence" value="ECO:0007669"/>
    <property type="project" value="RHEA"/>
</dbReference>
<dbReference type="FunFam" id="3.40.50.300:FF:000108">
    <property type="entry name" value="ATP-dependent RNA helicase RhlE"/>
    <property type="match status" value="1"/>
</dbReference>
<evidence type="ECO:0000256" key="7">
    <source>
        <dbReference type="HAMAP-Rule" id="MF_00968"/>
    </source>
</evidence>
<dbReference type="GO" id="GO:0003676">
    <property type="term" value="F:nucleic acid binding"/>
    <property type="evidence" value="ECO:0007669"/>
    <property type="project" value="InterPro"/>
</dbReference>
<dbReference type="InterPro" id="IPR001650">
    <property type="entry name" value="Helicase_C-like"/>
</dbReference>
<dbReference type="InterPro" id="IPR050079">
    <property type="entry name" value="DEAD_box_RNA_helicase"/>
</dbReference>
<dbReference type="InterPro" id="IPR044742">
    <property type="entry name" value="DEAD/DEAH_RhlB"/>
</dbReference>
<keyword evidence="7" id="KW-0690">Ribosome biogenesis</keyword>
<evidence type="ECO:0000313" key="14">
    <source>
        <dbReference type="Proteomes" id="UP000032303"/>
    </source>
</evidence>
<dbReference type="PROSITE" id="PS51194">
    <property type="entry name" value="HELICASE_CTER"/>
    <property type="match status" value="1"/>
</dbReference>
<dbReference type="HOGENOM" id="CLU_003041_28_0_6"/>
<dbReference type="PROSITE" id="PS51195">
    <property type="entry name" value="Q_MOTIF"/>
    <property type="match status" value="1"/>
</dbReference>
<dbReference type="STRING" id="658445.H744_2c2529"/>
<dbReference type="GO" id="GO:0003724">
    <property type="term" value="F:RNA helicase activity"/>
    <property type="evidence" value="ECO:0007669"/>
    <property type="project" value="UniProtKB-UniRule"/>
</dbReference>
<dbReference type="InterPro" id="IPR014001">
    <property type="entry name" value="Helicase_ATP-bd"/>
</dbReference>
<keyword evidence="5 7" id="KW-0067">ATP-binding</keyword>
<feature type="region of interest" description="Disordered" evidence="9">
    <location>
        <begin position="377"/>
        <end position="496"/>
    </location>
</feature>
<dbReference type="Gene3D" id="3.40.50.300">
    <property type="entry name" value="P-loop containing nucleotide triphosphate hydrolases"/>
    <property type="match status" value="2"/>
</dbReference>
<evidence type="ECO:0000256" key="1">
    <source>
        <dbReference type="ARBA" id="ARBA00022490"/>
    </source>
</evidence>
<evidence type="ECO:0000256" key="4">
    <source>
        <dbReference type="ARBA" id="ARBA00022806"/>
    </source>
</evidence>
<feature type="domain" description="Helicase ATP-binding" evidence="10">
    <location>
        <begin position="32"/>
        <end position="206"/>
    </location>
</feature>
<keyword evidence="2 7" id="KW-0547">Nucleotide-binding</keyword>
<evidence type="ECO:0000259" key="11">
    <source>
        <dbReference type="PROSITE" id="PS51194"/>
    </source>
</evidence>
<comment type="function">
    <text evidence="7">DEAD-box RNA helicase involved in ribosome assembly. Has RNA-dependent ATPase activity and unwinds double-stranded RNA.</text>
</comment>
<evidence type="ECO:0000259" key="12">
    <source>
        <dbReference type="PROSITE" id="PS51195"/>
    </source>
</evidence>
<dbReference type="CDD" id="cd18787">
    <property type="entry name" value="SF2_C_DEAD"/>
    <property type="match status" value="1"/>
</dbReference>
<dbReference type="PROSITE" id="PS00039">
    <property type="entry name" value="DEAD_ATP_HELICASE"/>
    <property type="match status" value="1"/>
</dbReference>
<reference evidence="13 14" key="1">
    <citation type="submission" date="2013-05" db="EMBL/GenBank/DDBJ databases">
        <title>Complete genome sequence of the lipase-producing bacterium Photobacterium gaetbulicola Gung47.</title>
        <authorList>
            <person name="Kim Y.-O."/>
        </authorList>
    </citation>
    <scope>NUCLEOTIDE SEQUENCE [LARGE SCALE GENOMIC DNA]</scope>
    <source>
        <strain evidence="13 14">Gung47</strain>
    </source>
</reference>
<dbReference type="EC" id="3.6.4.13" evidence="7"/>
<protein>
    <recommendedName>
        <fullName evidence="7">ATP-dependent RNA helicase RhlE</fullName>
        <ecNumber evidence="7">3.6.4.13</ecNumber>
    </recommendedName>
</protein>
<dbReference type="SUPFAM" id="SSF52540">
    <property type="entry name" value="P-loop containing nucleoside triphosphate hydrolases"/>
    <property type="match status" value="1"/>
</dbReference>
<dbReference type="InterPro" id="IPR014014">
    <property type="entry name" value="RNA_helicase_DEAD_Q_motif"/>
</dbReference>
<feature type="short sequence motif" description="Q motif" evidence="8">
    <location>
        <begin position="1"/>
        <end position="29"/>
    </location>
</feature>
<keyword evidence="4 7" id="KW-0347">Helicase</keyword>
<dbReference type="PROSITE" id="PS51192">
    <property type="entry name" value="HELICASE_ATP_BIND_1"/>
    <property type="match status" value="1"/>
</dbReference>
<keyword evidence="1 7" id="KW-0963">Cytoplasm</keyword>
<evidence type="ECO:0000256" key="9">
    <source>
        <dbReference type="SAM" id="MobiDB-lite"/>
    </source>
</evidence>
<dbReference type="SMART" id="SM00487">
    <property type="entry name" value="DEXDc"/>
    <property type="match status" value="1"/>
</dbReference>
<dbReference type="AlphaFoldDB" id="A0A0C5X1I6"/>
<name>A0A0C5X1I6_9GAMM</name>
<dbReference type="InterPro" id="IPR027417">
    <property type="entry name" value="P-loop_NTPase"/>
</dbReference>
<evidence type="ECO:0000256" key="5">
    <source>
        <dbReference type="ARBA" id="ARBA00022840"/>
    </source>
</evidence>
<dbReference type="PANTHER" id="PTHR47959:SF13">
    <property type="entry name" value="ATP-DEPENDENT RNA HELICASE RHLE"/>
    <property type="match status" value="1"/>
</dbReference>
<dbReference type="Proteomes" id="UP000032303">
    <property type="component" value="Chromosome 2"/>
</dbReference>
<dbReference type="HAMAP" id="MF_00968">
    <property type="entry name" value="DEAD_helicase_RhlE"/>
    <property type="match status" value="1"/>
</dbReference>
<dbReference type="Pfam" id="PF00270">
    <property type="entry name" value="DEAD"/>
    <property type="match status" value="1"/>
</dbReference>
<evidence type="ECO:0000259" key="10">
    <source>
        <dbReference type="PROSITE" id="PS51192"/>
    </source>
</evidence>
<dbReference type="InterPro" id="IPR028622">
    <property type="entry name" value="DEAD_helicase_RhlE"/>
</dbReference>
<comment type="similarity">
    <text evidence="7">Belongs to the DEAD box helicase family. RhlE subfamily.</text>
</comment>
<proteinExistence type="inferred from homology"/>
<feature type="compositionally biased region" description="Basic residues" evidence="9">
    <location>
        <begin position="389"/>
        <end position="399"/>
    </location>
</feature>
<organism evidence="13 14">
    <name type="scientific">Photobacterium gaetbulicola Gung47</name>
    <dbReference type="NCBI Taxonomy" id="658445"/>
    <lineage>
        <taxon>Bacteria</taxon>
        <taxon>Pseudomonadati</taxon>
        <taxon>Pseudomonadota</taxon>
        <taxon>Gammaproteobacteria</taxon>
        <taxon>Vibrionales</taxon>
        <taxon>Vibrionaceae</taxon>
        <taxon>Photobacterium</taxon>
    </lineage>
</organism>
<evidence type="ECO:0000256" key="2">
    <source>
        <dbReference type="ARBA" id="ARBA00022741"/>
    </source>
</evidence>
<keyword evidence="14" id="KW-1185">Reference proteome</keyword>
<dbReference type="GO" id="GO:0009266">
    <property type="term" value="P:response to temperature stimulus"/>
    <property type="evidence" value="ECO:0007669"/>
    <property type="project" value="UniProtKB-ARBA"/>
</dbReference>
<dbReference type="Pfam" id="PF00271">
    <property type="entry name" value="Helicase_C"/>
    <property type="match status" value="1"/>
</dbReference>
<evidence type="ECO:0000256" key="6">
    <source>
        <dbReference type="ARBA" id="ARBA00047984"/>
    </source>
</evidence>